<dbReference type="EMBL" id="AP012051">
    <property type="protein sequence ID" value="BAL80221.1"/>
    <property type="molecule type" value="Genomic_DNA"/>
</dbReference>
<dbReference type="OrthoDB" id="9803111at2"/>
<sequence length="337" mass="37467">MIGVIGGTGHLGNVLIRELLKRGEHVVCIVPKGEDLTPISGLAVEVRTGDITDFESINKALFGVDYVYHTAGVISISKGEWEKLYKVNVLGTRNVVEACIKNNVKRLVYTSSIHAFKEPPLDLPITEDIPLEPQFGEYARSKALATLEVLRGVERGLDAVIVAPTGIIGPYDFKVSEMGTLILKYMNSKLFFYVDGAYDFVDVRDVAMGEILAMKKGKIGQIYILSGEKITVKEILEILRNISGKRISHIKISYSLAKFSALFTPIISQITKEKPLFTLYSLSVLKSNCNVLKDKAIKELGYTSRPLETSLKDAYLWFKENYRGGTHFKKLSPNVSQ</sequence>
<protein>
    <submittedName>
        <fullName evidence="2">NAD-dependent epimerase/dehydratase family protein</fullName>
    </submittedName>
</protein>
<dbReference type="InterPro" id="IPR001509">
    <property type="entry name" value="Epimerase_deHydtase"/>
</dbReference>
<dbReference type="KEGG" id="cex:CSE_00950"/>
<dbReference type="Pfam" id="PF01370">
    <property type="entry name" value="Epimerase"/>
    <property type="match status" value="1"/>
</dbReference>
<gene>
    <name evidence="2" type="ordered locus">CSE_00950</name>
</gene>
<dbReference type="Proteomes" id="UP000004793">
    <property type="component" value="Chromosome"/>
</dbReference>
<dbReference type="InterPro" id="IPR051783">
    <property type="entry name" value="NAD(P)-dependent_oxidoreduct"/>
</dbReference>
<dbReference type="CDD" id="cd05228">
    <property type="entry name" value="AR_FR_like_1_SDR_e"/>
    <property type="match status" value="1"/>
</dbReference>
<dbReference type="InterPro" id="IPR036291">
    <property type="entry name" value="NAD(P)-bd_dom_sf"/>
</dbReference>
<dbReference type="AlphaFoldDB" id="A0A7U6GDA3"/>
<organism evidence="2 3">
    <name type="scientific">Caldisericum exile (strain DSM 21853 / NBRC 104410 / AZM16c01)</name>
    <dbReference type="NCBI Taxonomy" id="511051"/>
    <lineage>
        <taxon>Bacteria</taxon>
        <taxon>Pseudomonadati</taxon>
        <taxon>Caldisericota/Cryosericota group</taxon>
        <taxon>Caldisericota</taxon>
        <taxon>Caldisericia</taxon>
        <taxon>Caldisericales</taxon>
        <taxon>Caldisericaceae</taxon>
        <taxon>Caldisericum</taxon>
    </lineage>
</organism>
<dbReference type="PANTHER" id="PTHR48079">
    <property type="entry name" value="PROTEIN YEEZ"/>
    <property type="match status" value="1"/>
</dbReference>
<keyword evidence="3" id="KW-1185">Reference proteome</keyword>
<dbReference type="GO" id="GO:0004029">
    <property type="term" value="F:aldehyde dehydrogenase (NAD+) activity"/>
    <property type="evidence" value="ECO:0007669"/>
    <property type="project" value="TreeGrafter"/>
</dbReference>
<evidence type="ECO:0000313" key="3">
    <source>
        <dbReference type="Proteomes" id="UP000004793"/>
    </source>
</evidence>
<name>A0A7U6GDA3_CALEA</name>
<evidence type="ECO:0000313" key="2">
    <source>
        <dbReference type="EMBL" id="BAL80221.1"/>
    </source>
</evidence>
<feature type="domain" description="NAD-dependent epimerase/dehydratase" evidence="1">
    <location>
        <begin position="4"/>
        <end position="223"/>
    </location>
</feature>
<evidence type="ECO:0000259" key="1">
    <source>
        <dbReference type="Pfam" id="PF01370"/>
    </source>
</evidence>
<dbReference type="PANTHER" id="PTHR48079:SF6">
    <property type="entry name" value="NAD(P)-BINDING DOMAIN-CONTAINING PROTEIN-RELATED"/>
    <property type="match status" value="1"/>
</dbReference>
<reference evidence="2 3" key="1">
    <citation type="submission" date="2011-01" db="EMBL/GenBank/DDBJ databases">
        <title>Whole genome sequence of Caldisericum exile AZM16c01.</title>
        <authorList>
            <person name="Narita-Yamada S."/>
            <person name="Kawakoshi A."/>
            <person name="Nakamura S."/>
            <person name="Sasagawa M."/>
            <person name="Fukada J."/>
            <person name="Sekine M."/>
            <person name="Kato Y."/>
            <person name="Fukai R."/>
            <person name="Sasaki K."/>
            <person name="Hanamaki A."/>
            <person name="Narita H."/>
            <person name="Konno Y."/>
            <person name="Mori K."/>
            <person name="Yamazaki S."/>
            <person name="Suzuki K."/>
            <person name="Fujita N."/>
        </authorList>
    </citation>
    <scope>NUCLEOTIDE SEQUENCE [LARGE SCALE GENOMIC DNA]</scope>
    <source>
        <strain evidence="3">DSM 21853 / NBRC 104410 / AZM16c01</strain>
    </source>
</reference>
<proteinExistence type="predicted"/>
<accession>A0A7U6GDA3</accession>
<dbReference type="RefSeq" id="WP_014452629.1">
    <property type="nucleotide sequence ID" value="NC_017096.1"/>
</dbReference>
<dbReference type="SUPFAM" id="SSF51735">
    <property type="entry name" value="NAD(P)-binding Rossmann-fold domains"/>
    <property type="match status" value="1"/>
</dbReference>
<dbReference type="Gene3D" id="3.40.50.720">
    <property type="entry name" value="NAD(P)-binding Rossmann-like Domain"/>
    <property type="match status" value="1"/>
</dbReference>
<dbReference type="GO" id="GO:0005737">
    <property type="term" value="C:cytoplasm"/>
    <property type="evidence" value="ECO:0007669"/>
    <property type="project" value="TreeGrafter"/>
</dbReference>